<evidence type="ECO:0000256" key="1">
    <source>
        <dbReference type="SAM" id="MobiDB-lite"/>
    </source>
</evidence>
<reference evidence="3" key="3">
    <citation type="submission" date="2025-08" db="UniProtKB">
        <authorList>
            <consortium name="Ensembl"/>
        </authorList>
    </citation>
    <scope>IDENTIFICATION</scope>
</reference>
<dbReference type="Gene3D" id="2.30.30.490">
    <property type="match status" value="1"/>
</dbReference>
<name>A0A3P8QHA5_ASTCA</name>
<dbReference type="GO" id="GO:0003682">
    <property type="term" value="F:chromatin binding"/>
    <property type="evidence" value="ECO:0007669"/>
    <property type="project" value="InterPro"/>
</dbReference>
<evidence type="ECO:0000313" key="4">
    <source>
        <dbReference type="Proteomes" id="UP000265100"/>
    </source>
</evidence>
<dbReference type="GeneTree" id="ENSGT00390000003967"/>
<feature type="compositionally biased region" description="Low complexity" evidence="1">
    <location>
        <begin position="549"/>
        <end position="564"/>
    </location>
</feature>
<accession>A0A3P8QHA5</accession>
<feature type="compositionally biased region" description="Basic and acidic residues" evidence="1">
    <location>
        <begin position="298"/>
        <end position="314"/>
    </location>
</feature>
<reference evidence="3 4" key="1">
    <citation type="submission" date="2018-05" db="EMBL/GenBank/DDBJ databases">
        <authorList>
            <person name="Datahose"/>
        </authorList>
    </citation>
    <scope>NUCLEOTIDE SEQUENCE</scope>
</reference>
<dbReference type="STRING" id="8154.ENSACLP00000028626"/>
<evidence type="ECO:0000259" key="2">
    <source>
        <dbReference type="PROSITE" id="PS51038"/>
    </source>
</evidence>
<feature type="domain" description="BAH" evidence="2">
    <location>
        <begin position="634"/>
        <end position="788"/>
    </location>
</feature>
<dbReference type="Bgee" id="ENSACLG00000019433">
    <property type="expression patterns" value="Expressed in liver and 8 other cell types or tissues"/>
</dbReference>
<evidence type="ECO:0000313" key="3">
    <source>
        <dbReference type="Ensembl" id="ENSACLP00000028626.2"/>
    </source>
</evidence>
<feature type="compositionally biased region" description="Basic and acidic residues" evidence="1">
    <location>
        <begin position="181"/>
        <end position="209"/>
    </location>
</feature>
<dbReference type="Pfam" id="PF01426">
    <property type="entry name" value="BAH"/>
    <property type="match status" value="1"/>
</dbReference>
<dbReference type="PROSITE" id="PS51038">
    <property type="entry name" value="BAH"/>
    <property type="match status" value="1"/>
</dbReference>
<dbReference type="OMA" id="QKTTNGW"/>
<dbReference type="GO" id="GO:0031507">
    <property type="term" value="P:heterochromatin formation"/>
    <property type="evidence" value="ECO:0007669"/>
    <property type="project" value="TreeGrafter"/>
</dbReference>
<dbReference type="InterPro" id="IPR001025">
    <property type="entry name" value="BAH_dom"/>
</dbReference>
<dbReference type="CDD" id="cd04714">
    <property type="entry name" value="BAH_BAHCC1"/>
    <property type="match status" value="1"/>
</dbReference>
<dbReference type="InterPro" id="IPR043151">
    <property type="entry name" value="BAH_sf"/>
</dbReference>
<sequence>MVKAQRCQTAKCGKPKKERGSKEKQDGVKKGRGGVIELKRKKKRDKKDLHRNKKKKLAVSDGDALDCCVLLTRLEEKAAAGKEKNALKAGKKRSVKVKKKQHSIQRGTKHRLKKTSVANQQALEPKNNQSDALLMMPSAMFEPRRRRMASLNAEAVNSLLLYKGDSLMANNAKKCQPSNEEPAKELTKTEHGDQKTKKGSLEGKAVQKERPKKQKRSTAEAQNIDWLSLLAPTPRRQAGLTAATLLKLTSAPYGAKRQRKVESKPGSRSEAAATTQDGMSGKPVCKGTTHTKRRTHPKHEGQLKHRKQGTEDPVHSQVSPAIQECCSLWGQECVKHPLHCGSSLGFSLKTIKEEQVETEVSSCYCCSQERCVEYFHRLALFLDDKTFKEPEDGYYVHFSHPDNSASTISPLALCPSGSKRPKLLPSTGPQPSGISHPVYCCTSVKPCYGEPCRINGYSAYTSVIPAINRGACSSGPTDCIKCNHSVKRGNPSSIPICPSPRILTGCPVPTVPPAGQSVPHIQTPLSDPSQPQPPLKVAKECPQSAKQPSGSRSGARSTGSISSAVCPLNRNKKQKLSCASDGGQTVAKQPKNGRQKSTNGWRPFGLSFEKEVFSVGEDTLVLRKCFEGVHRDGELIRVRDTVLLKSGPRKKSLPYVAKVSALWEEPESGELMMSLLWYYRPEHTQGGRNPSVHCENEVFASRHQDVNSVACIEDKCYVLTLAQYCRFCALVKRRREGVSDSAASLVVPPVVGNAMPTHHCVPDDTDPELVFFCRHVYDFRYGRLLKNLQ</sequence>
<organism evidence="3 4">
    <name type="scientific">Astatotilapia calliptera</name>
    <name type="common">Eastern happy</name>
    <name type="synonym">Chromis callipterus</name>
    <dbReference type="NCBI Taxonomy" id="8154"/>
    <lineage>
        <taxon>Eukaryota</taxon>
        <taxon>Metazoa</taxon>
        <taxon>Chordata</taxon>
        <taxon>Craniata</taxon>
        <taxon>Vertebrata</taxon>
        <taxon>Euteleostomi</taxon>
        <taxon>Actinopterygii</taxon>
        <taxon>Neopterygii</taxon>
        <taxon>Teleostei</taxon>
        <taxon>Neoteleostei</taxon>
        <taxon>Acanthomorphata</taxon>
        <taxon>Ovalentaria</taxon>
        <taxon>Cichlomorphae</taxon>
        <taxon>Cichliformes</taxon>
        <taxon>Cichlidae</taxon>
        <taxon>African cichlids</taxon>
        <taxon>Pseudocrenilabrinae</taxon>
        <taxon>Haplochromini</taxon>
        <taxon>Astatotilapia</taxon>
    </lineage>
</organism>
<proteinExistence type="predicted"/>
<dbReference type="AlphaFoldDB" id="A0A3P8QHA5"/>
<dbReference type="Proteomes" id="UP000265100">
    <property type="component" value="Chromosome 19"/>
</dbReference>
<dbReference type="PANTHER" id="PTHR46576">
    <property type="entry name" value="BROMO ADJACENT HOMOLOGY DOMAIN-CONTAINING 1 PROTEIN"/>
    <property type="match status" value="1"/>
</dbReference>
<dbReference type="GO" id="GO:0045892">
    <property type="term" value="P:negative regulation of DNA-templated transcription"/>
    <property type="evidence" value="ECO:0007669"/>
    <property type="project" value="TreeGrafter"/>
</dbReference>
<feature type="compositionally biased region" description="Basic residues" evidence="1">
    <location>
        <begin position="39"/>
        <end position="56"/>
    </location>
</feature>
<dbReference type="PANTHER" id="PTHR46576:SF1">
    <property type="entry name" value="BROMO ADJACENT HOMOLOGY DOMAIN-CONTAINING 1 PROTEIN"/>
    <property type="match status" value="1"/>
</dbReference>
<feature type="region of interest" description="Disordered" evidence="1">
    <location>
        <begin position="254"/>
        <end position="314"/>
    </location>
</feature>
<reference evidence="3" key="4">
    <citation type="submission" date="2025-09" db="UniProtKB">
        <authorList>
            <consortium name="Ensembl"/>
        </authorList>
    </citation>
    <scope>IDENTIFICATION</scope>
</reference>
<dbReference type="Ensembl" id="ENSACLT00000029300.2">
    <property type="protein sequence ID" value="ENSACLP00000028626.2"/>
    <property type="gene ID" value="ENSACLG00000019433.2"/>
</dbReference>
<protein>
    <recommendedName>
        <fullName evidence="2">BAH domain-containing protein</fullName>
    </recommendedName>
</protein>
<keyword evidence="4" id="KW-1185">Reference proteome</keyword>
<reference evidence="4" key="2">
    <citation type="submission" date="2023-03" db="EMBL/GenBank/DDBJ databases">
        <authorList>
            <consortium name="Wellcome Sanger Institute Data Sharing"/>
        </authorList>
    </citation>
    <scope>NUCLEOTIDE SEQUENCE [LARGE SCALE GENOMIC DNA]</scope>
</reference>
<dbReference type="OrthoDB" id="1922186at2759"/>
<dbReference type="GO" id="GO:0005677">
    <property type="term" value="C:chromatin silencing complex"/>
    <property type="evidence" value="ECO:0007669"/>
    <property type="project" value="TreeGrafter"/>
</dbReference>
<gene>
    <name evidence="3" type="primary">BAHD1</name>
</gene>
<feature type="region of interest" description="Disordered" evidence="1">
    <location>
        <begin position="1"/>
        <end position="56"/>
    </location>
</feature>
<dbReference type="InterPro" id="IPR053032">
    <property type="entry name" value="BAH_domain-containing"/>
</dbReference>
<feature type="region of interest" description="Disordered" evidence="1">
    <location>
        <begin position="514"/>
        <end position="601"/>
    </location>
</feature>
<dbReference type="GO" id="GO:0000976">
    <property type="term" value="F:transcription cis-regulatory region binding"/>
    <property type="evidence" value="ECO:0007669"/>
    <property type="project" value="TreeGrafter"/>
</dbReference>
<dbReference type="SMART" id="SM00439">
    <property type="entry name" value="BAH"/>
    <property type="match status" value="1"/>
</dbReference>
<feature type="compositionally biased region" description="Basic and acidic residues" evidence="1">
    <location>
        <begin position="18"/>
        <end position="29"/>
    </location>
</feature>
<feature type="region of interest" description="Disordered" evidence="1">
    <location>
        <begin position="172"/>
        <end position="220"/>
    </location>
</feature>